<reference evidence="2" key="1">
    <citation type="submission" date="2021-02" db="EMBL/GenBank/DDBJ databases">
        <authorList>
            <person name="Nowell W R."/>
        </authorList>
    </citation>
    <scope>NUCLEOTIDE SEQUENCE</scope>
</reference>
<dbReference type="EMBL" id="CAJOBP010107459">
    <property type="protein sequence ID" value="CAF4993228.1"/>
    <property type="molecule type" value="Genomic_DNA"/>
</dbReference>
<proteinExistence type="predicted"/>
<evidence type="ECO:0000313" key="5">
    <source>
        <dbReference type="Proteomes" id="UP000663873"/>
    </source>
</evidence>
<evidence type="ECO:0000313" key="2">
    <source>
        <dbReference type="EMBL" id="CAF5089355.1"/>
    </source>
</evidence>
<accession>A0A822E7R2</accession>
<sequence>NCFSIKIIGNYAVRHRDNELVKEVQKNQQEILRLRKFLARSQAGLSPPPLNTNLNDETENISILKLV</sequence>
<evidence type="ECO:0000313" key="3">
    <source>
        <dbReference type="EMBL" id="CAF5113411.1"/>
    </source>
</evidence>
<dbReference type="EMBL" id="CAJOBR010076619">
    <property type="protein sequence ID" value="CAF5113411.1"/>
    <property type="molecule type" value="Genomic_DNA"/>
</dbReference>
<dbReference type="Proteomes" id="UP000663873">
    <property type="component" value="Unassembled WGS sequence"/>
</dbReference>
<dbReference type="EMBL" id="CAJOBR010067688">
    <property type="protein sequence ID" value="CAF5089355.1"/>
    <property type="molecule type" value="Genomic_DNA"/>
</dbReference>
<feature type="non-terminal residue" evidence="2">
    <location>
        <position position="1"/>
    </location>
</feature>
<dbReference type="Proteomes" id="UP000663848">
    <property type="component" value="Unassembled WGS sequence"/>
</dbReference>
<evidence type="ECO:0000313" key="4">
    <source>
        <dbReference type="Proteomes" id="UP000663848"/>
    </source>
</evidence>
<name>A0A822E7R2_9BILA</name>
<keyword evidence="5" id="KW-1185">Reference proteome</keyword>
<protein>
    <submittedName>
        <fullName evidence="2">Uncharacterized protein</fullName>
    </submittedName>
</protein>
<evidence type="ECO:0000313" key="1">
    <source>
        <dbReference type="EMBL" id="CAF4993228.1"/>
    </source>
</evidence>
<gene>
    <name evidence="2" type="ORF">QYT958_LOCUS44266</name>
    <name evidence="3" type="ORF">QYT958_LOCUS45602</name>
    <name evidence="1" type="ORF">UJA718_LOCUS49940</name>
</gene>
<organism evidence="2 4">
    <name type="scientific">Rotaria socialis</name>
    <dbReference type="NCBI Taxonomy" id="392032"/>
    <lineage>
        <taxon>Eukaryota</taxon>
        <taxon>Metazoa</taxon>
        <taxon>Spiralia</taxon>
        <taxon>Gnathifera</taxon>
        <taxon>Rotifera</taxon>
        <taxon>Eurotatoria</taxon>
        <taxon>Bdelloidea</taxon>
        <taxon>Philodinida</taxon>
        <taxon>Philodinidae</taxon>
        <taxon>Rotaria</taxon>
    </lineage>
</organism>
<dbReference type="AlphaFoldDB" id="A0A822E7R2"/>
<comment type="caution">
    <text evidence="2">The sequence shown here is derived from an EMBL/GenBank/DDBJ whole genome shotgun (WGS) entry which is preliminary data.</text>
</comment>